<dbReference type="EMBL" id="REGN01000100">
    <property type="protein sequence ID" value="RNA44457.1"/>
    <property type="molecule type" value="Genomic_DNA"/>
</dbReference>
<reference evidence="2 3" key="1">
    <citation type="journal article" date="2018" name="Sci. Rep.">
        <title>Genomic signatures of local adaptation to the degree of environmental predictability in rotifers.</title>
        <authorList>
            <person name="Franch-Gras L."/>
            <person name="Hahn C."/>
            <person name="Garcia-Roger E.M."/>
            <person name="Carmona M.J."/>
            <person name="Serra M."/>
            <person name="Gomez A."/>
        </authorList>
    </citation>
    <scope>NUCLEOTIDE SEQUENCE [LARGE SCALE GENOMIC DNA]</scope>
    <source>
        <strain evidence="2">HYR1</strain>
    </source>
</reference>
<organism evidence="2 3">
    <name type="scientific">Brachionus plicatilis</name>
    <name type="common">Marine rotifer</name>
    <name type="synonym">Brachionus muelleri</name>
    <dbReference type="NCBI Taxonomy" id="10195"/>
    <lineage>
        <taxon>Eukaryota</taxon>
        <taxon>Metazoa</taxon>
        <taxon>Spiralia</taxon>
        <taxon>Gnathifera</taxon>
        <taxon>Rotifera</taxon>
        <taxon>Eurotatoria</taxon>
        <taxon>Monogononta</taxon>
        <taxon>Pseudotrocha</taxon>
        <taxon>Ploima</taxon>
        <taxon>Brachionidae</taxon>
        <taxon>Brachionus</taxon>
    </lineage>
</organism>
<evidence type="ECO:0000313" key="3">
    <source>
        <dbReference type="Proteomes" id="UP000276133"/>
    </source>
</evidence>
<dbReference type="CDD" id="cd17039">
    <property type="entry name" value="Ubl_ubiquitin_like"/>
    <property type="match status" value="1"/>
</dbReference>
<sequence length="79" mass="8901">MEIFVISDCEKKEVKVNVNPEDTVVSLQYKLSEIFNIPVNCQALVMNGQLIDDSKNLKESGVQNGAKIEVINFVFEIKL</sequence>
<feature type="domain" description="Ubiquitin-like" evidence="1">
    <location>
        <begin position="1"/>
        <end position="71"/>
    </location>
</feature>
<proteinExistence type="predicted"/>
<dbReference type="Pfam" id="PF00240">
    <property type="entry name" value="ubiquitin"/>
    <property type="match status" value="1"/>
</dbReference>
<comment type="caution">
    <text evidence="2">The sequence shown here is derived from an EMBL/GenBank/DDBJ whole genome shotgun (WGS) entry which is preliminary data.</text>
</comment>
<dbReference type="Proteomes" id="UP000276133">
    <property type="component" value="Unassembled WGS sequence"/>
</dbReference>
<evidence type="ECO:0000259" key="1">
    <source>
        <dbReference type="PROSITE" id="PS50053"/>
    </source>
</evidence>
<evidence type="ECO:0000313" key="2">
    <source>
        <dbReference type="EMBL" id="RNA44457.1"/>
    </source>
</evidence>
<dbReference type="InterPro" id="IPR029071">
    <property type="entry name" value="Ubiquitin-like_domsf"/>
</dbReference>
<gene>
    <name evidence="2" type="ORF">BpHYR1_002101</name>
</gene>
<protein>
    <recommendedName>
        <fullName evidence="1">Ubiquitin-like domain-containing protein</fullName>
    </recommendedName>
</protein>
<keyword evidence="3" id="KW-1185">Reference proteome</keyword>
<dbReference type="OrthoDB" id="417450at2759"/>
<dbReference type="Gene3D" id="3.10.20.90">
    <property type="entry name" value="Phosphatidylinositol 3-kinase Catalytic Subunit, Chain A, domain 1"/>
    <property type="match status" value="1"/>
</dbReference>
<dbReference type="SUPFAM" id="SSF54236">
    <property type="entry name" value="Ubiquitin-like"/>
    <property type="match status" value="1"/>
</dbReference>
<name>A0A3M7T972_BRAPC</name>
<dbReference type="PROSITE" id="PS50053">
    <property type="entry name" value="UBIQUITIN_2"/>
    <property type="match status" value="1"/>
</dbReference>
<dbReference type="AlphaFoldDB" id="A0A3M7T972"/>
<dbReference type="InterPro" id="IPR000626">
    <property type="entry name" value="Ubiquitin-like_dom"/>
</dbReference>
<accession>A0A3M7T972</accession>